<protein>
    <submittedName>
        <fullName evidence="4">Uncharacterized protein</fullName>
    </submittedName>
</protein>
<sequence>MGTENALVVDARVTGRPMSSIIHKFREILSSFDVISYKRGAAIIAMLRTVIGEKNFRKGLTHYLKKHSFKCTKSEDLWQALSDVCEGVKGPSGSSLDLKNFGTQWTKMMGYPLVTARFSSDTLEITQQRYTLNTSIQEHEKYRSPRQSYKWDVPIWLKTKRGDTILEWLKANEPLHINLGSLQMPVVINPHRNGYYRQNYDSVGWELIAAQFTQNSVFDRYTRYVLLSDAFSAAAIGQLEYELVFKLIRYAYSSKKGEKSYLNRVLRPIAYEIRKKFLAEETEFAKYIRKQNESSKERITGRLDWKSVRWESNTALNVAVSVLDLYCRLGSACSSLSRSLFEREVLHRCDATAKASECVGIHSNFRGVAYCHGIKELGNVAFQKVSNFLMIEDDADERRRLCTGLGCIQNLHLLKGKLLEVLDKKNAYDDREIADVFRSVAKNQLSDKLLFRFCISNWKAIHD</sequence>
<dbReference type="InterPro" id="IPR014782">
    <property type="entry name" value="Peptidase_M1_dom"/>
</dbReference>
<organism evidence="4 5">
    <name type="scientific">Cylicocyclus nassatus</name>
    <name type="common">Nematode worm</name>
    <dbReference type="NCBI Taxonomy" id="53992"/>
    <lineage>
        <taxon>Eukaryota</taxon>
        <taxon>Metazoa</taxon>
        <taxon>Ecdysozoa</taxon>
        <taxon>Nematoda</taxon>
        <taxon>Chromadorea</taxon>
        <taxon>Rhabditida</taxon>
        <taxon>Rhabditina</taxon>
        <taxon>Rhabditomorpha</taxon>
        <taxon>Strongyloidea</taxon>
        <taxon>Strongylidae</taxon>
        <taxon>Cylicocyclus</taxon>
    </lineage>
</organism>
<keyword evidence="5" id="KW-1185">Reference proteome</keyword>
<evidence type="ECO:0000256" key="1">
    <source>
        <dbReference type="ARBA" id="ARBA00010136"/>
    </source>
</evidence>
<dbReference type="GO" id="GO:0005615">
    <property type="term" value="C:extracellular space"/>
    <property type="evidence" value="ECO:0007669"/>
    <property type="project" value="TreeGrafter"/>
</dbReference>
<dbReference type="InterPro" id="IPR024571">
    <property type="entry name" value="ERAP1-like_C_dom"/>
</dbReference>
<evidence type="ECO:0000313" key="4">
    <source>
        <dbReference type="EMBL" id="CAJ0603819.1"/>
    </source>
</evidence>
<dbReference type="GO" id="GO:0016020">
    <property type="term" value="C:membrane"/>
    <property type="evidence" value="ECO:0007669"/>
    <property type="project" value="TreeGrafter"/>
</dbReference>
<feature type="non-terminal residue" evidence="4">
    <location>
        <position position="1"/>
    </location>
</feature>
<evidence type="ECO:0000259" key="3">
    <source>
        <dbReference type="Pfam" id="PF11838"/>
    </source>
</evidence>
<dbReference type="Pfam" id="PF01433">
    <property type="entry name" value="Peptidase_M1"/>
    <property type="match status" value="1"/>
</dbReference>
<dbReference type="SUPFAM" id="SSF55486">
    <property type="entry name" value="Metalloproteases ('zincins'), catalytic domain"/>
    <property type="match status" value="1"/>
</dbReference>
<dbReference type="Gene3D" id="2.60.40.1910">
    <property type="match status" value="1"/>
</dbReference>
<comment type="similarity">
    <text evidence="1">Belongs to the peptidase M1 family.</text>
</comment>
<dbReference type="AlphaFoldDB" id="A0AA36H4D2"/>
<accession>A0AA36H4D2</accession>
<dbReference type="GO" id="GO:0005737">
    <property type="term" value="C:cytoplasm"/>
    <property type="evidence" value="ECO:0007669"/>
    <property type="project" value="TreeGrafter"/>
</dbReference>
<dbReference type="EMBL" id="CATQJL010000305">
    <property type="protein sequence ID" value="CAJ0603819.1"/>
    <property type="molecule type" value="Genomic_DNA"/>
</dbReference>
<evidence type="ECO:0000259" key="2">
    <source>
        <dbReference type="Pfam" id="PF01433"/>
    </source>
</evidence>
<feature type="domain" description="ERAP1-like C-terminal" evidence="3">
    <location>
        <begin position="186"/>
        <end position="462"/>
    </location>
</feature>
<comment type="caution">
    <text evidence="4">The sequence shown here is derived from an EMBL/GenBank/DDBJ whole genome shotgun (WGS) entry which is preliminary data.</text>
</comment>
<dbReference type="GO" id="GO:0043171">
    <property type="term" value="P:peptide catabolic process"/>
    <property type="evidence" value="ECO:0007669"/>
    <property type="project" value="TreeGrafter"/>
</dbReference>
<dbReference type="InterPro" id="IPR027268">
    <property type="entry name" value="Peptidase_M4/M1_CTD_sf"/>
</dbReference>
<reference evidence="4" key="1">
    <citation type="submission" date="2023-07" db="EMBL/GenBank/DDBJ databases">
        <authorList>
            <consortium name="CYATHOMIX"/>
        </authorList>
    </citation>
    <scope>NUCLEOTIDE SEQUENCE</scope>
    <source>
        <strain evidence="4">N/A</strain>
    </source>
</reference>
<dbReference type="Gene3D" id="1.25.50.20">
    <property type="match status" value="1"/>
</dbReference>
<name>A0AA36H4D2_CYLNA</name>
<dbReference type="PANTHER" id="PTHR11533:SF301">
    <property type="entry name" value="AMINOPEPTIDASE"/>
    <property type="match status" value="1"/>
</dbReference>
<dbReference type="InterPro" id="IPR050344">
    <property type="entry name" value="Peptidase_M1_aminopeptidases"/>
</dbReference>
<evidence type="ECO:0000313" key="5">
    <source>
        <dbReference type="Proteomes" id="UP001176961"/>
    </source>
</evidence>
<proteinExistence type="inferred from homology"/>
<gene>
    <name evidence="4" type="ORF">CYNAS_LOCUS15802</name>
</gene>
<feature type="domain" description="Peptidase M1 membrane alanine aminopeptidase" evidence="2">
    <location>
        <begin position="4"/>
        <end position="105"/>
    </location>
</feature>
<dbReference type="GO" id="GO:0042277">
    <property type="term" value="F:peptide binding"/>
    <property type="evidence" value="ECO:0007669"/>
    <property type="project" value="TreeGrafter"/>
</dbReference>
<dbReference type="GO" id="GO:0008270">
    <property type="term" value="F:zinc ion binding"/>
    <property type="evidence" value="ECO:0007669"/>
    <property type="project" value="InterPro"/>
</dbReference>
<dbReference type="GO" id="GO:0070006">
    <property type="term" value="F:metalloaminopeptidase activity"/>
    <property type="evidence" value="ECO:0007669"/>
    <property type="project" value="TreeGrafter"/>
</dbReference>
<dbReference type="Pfam" id="PF11838">
    <property type="entry name" value="ERAP1_C"/>
    <property type="match status" value="1"/>
</dbReference>
<dbReference type="Gene3D" id="1.10.390.10">
    <property type="entry name" value="Neutral Protease Domain 2"/>
    <property type="match status" value="1"/>
</dbReference>
<dbReference type="PANTHER" id="PTHR11533">
    <property type="entry name" value="PROTEASE M1 ZINC METALLOPROTEASE"/>
    <property type="match status" value="1"/>
</dbReference>
<dbReference type="GO" id="GO:0006508">
    <property type="term" value="P:proteolysis"/>
    <property type="evidence" value="ECO:0007669"/>
    <property type="project" value="TreeGrafter"/>
</dbReference>
<dbReference type="Proteomes" id="UP001176961">
    <property type="component" value="Unassembled WGS sequence"/>
</dbReference>